<accession>A0ABS9R466</accession>
<dbReference type="Pfam" id="PF02082">
    <property type="entry name" value="Rrf2"/>
    <property type="match status" value="1"/>
</dbReference>
<organism evidence="1 2">
    <name type="scientific">Amedibacillus hominis</name>
    <dbReference type="NCBI Taxonomy" id="2897776"/>
    <lineage>
        <taxon>Bacteria</taxon>
        <taxon>Bacillati</taxon>
        <taxon>Bacillota</taxon>
        <taxon>Erysipelotrichia</taxon>
        <taxon>Erysipelotrichales</taxon>
        <taxon>Erysipelotrichaceae</taxon>
        <taxon>Amedibacillus</taxon>
    </lineage>
</organism>
<evidence type="ECO:0000313" key="2">
    <source>
        <dbReference type="Proteomes" id="UP001202402"/>
    </source>
</evidence>
<gene>
    <name evidence="1" type="ORF">LQE99_04805</name>
</gene>
<dbReference type="PANTHER" id="PTHR33221">
    <property type="entry name" value="WINGED HELIX-TURN-HELIX TRANSCRIPTIONAL REGULATOR, RRF2 FAMILY"/>
    <property type="match status" value="1"/>
</dbReference>
<reference evidence="1 2" key="1">
    <citation type="submission" date="2022-02" db="EMBL/GenBank/DDBJ databases">
        <title>Genome of Erysipelotrichaceae sp. nov. NSJ-176 isolated from human feces.</title>
        <authorList>
            <person name="Abdugheni R."/>
        </authorList>
    </citation>
    <scope>NUCLEOTIDE SEQUENCE [LARGE SCALE GENOMIC DNA]</scope>
    <source>
        <strain evidence="1 2">NSJ-176</strain>
    </source>
</reference>
<dbReference type="Gene3D" id="1.10.10.10">
    <property type="entry name" value="Winged helix-like DNA-binding domain superfamily/Winged helix DNA-binding domain"/>
    <property type="match status" value="1"/>
</dbReference>
<name>A0ABS9R466_9FIRM</name>
<keyword evidence="2" id="KW-1185">Reference proteome</keyword>
<dbReference type="InterPro" id="IPR000944">
    <property type="entry name" value="Tscrpt_reg_Rrf2"/>
</dbReference>
<protein>
    <submittedName>
        <fullName evidence="1">Rrf2 family transcriptional regulator</fullName>
    </submittedName>
</protein>
<sequence length="145" mass="16294">MNSEFVIAVHALAYMGHKQDKVSSEELAENICTNPAKIRKVMSALRKQEIIATKEGKYGGYVLNKKPEDIYLDQLIKALNRDIIQAPWKSGSLDMPCIVASGMKFVMDGMAAEMNEQVTAYLHDQSIQDVIQQLEVIAQQVHKEE</sequence>
<dbReference type="EMBL" id="JAKVPQ010000002">
    <property type="protein sequence ID" value="MCH4284455.1"/>
    <property type="molecule type" value="Genomic_DNA"/>
</dbReference>
<dbReference type="SUPFAM" id="SSF46785">
    <property type="entry name" value="Winged helix' DNA-binding domain"/>
    <property type="match status" value="1"/>
</dbReference>
<dbReference type="RefSeq" id="WP_117455720.1">
    <property type="nucleotide sequence ID" value="NZ_JAKVPQ010000002.1"/>
</dbReference>
<proteinExistence type="predicted"/>
<dbReference type="PROSITE" id="PS51197">
    <property type="entry name" value="HTH_RRF2_2"/>
    <property type="match status" value="1"/>
</dbReference>
<dbReference type="PANTHER" id="PTHR33221:SF15">
    <property type="entry name" value="HTH-TYPE TRANSCRIPTIONAL REGULATOR YWGB-RELATED"/>
    <property type="match status" value="1"/>
</dbReference>
<evidence type="ECO:0000313" key="1">
    <source>
        <dbReference type="EMBL" id="MCH4284455.1"/>
    </source>
</evidence>
<dbReference type="InterPro" id="IPR036388">
    <property type="entry name" value="WH-like_DNA-bd_sf"/>
</dbReference>
<comment type="caution">
    <text evidence="1">The sequence shown here is derived from an EMBL/GenBank/DDBJ whole genome shotgun (WGS) entry which is preliminary data.</text>
</comment>
<dbReference type="InterPro" id="IPR036390">
    <property type="entry name" value="WH_DNA-bd_sf"/>
</dbReference>
<dbReference type="Proteomes" id="UP001202402">
    <property type="component" value="Unassembled WGS sequence"/>
</dbReference>